<evidence type="ECO:0000313" key="1">
    <source>
        <dbReference type="EMBL" id="KAK9166113.1"/>
    </source>
</evidence>
<accession>A0AAP0L931</accession>
<dbReference type="PANTHER" id="PTHR32011">
    <property type="entry name" value="OS08G0472400 PROTEIN"/>
    <property type="match status" value="1"/>
</dbReference>
<comment type="caution">
    <text evidence="1">The sequence shown here is derived from an EMBL/GenBank/DDBJ whole genome shotgun (WGS) entry which is preliminary data.</text>
</comment>
<gene>
    <name evidence="1" type="ORF">Scep_001304</name>
</gene>
<dbReference type="Proteomes" id="UP001419268">
    <property type="component" value="Unassembled WGS sequence"/>
</dbReference>
<protein>
    <submittedName>
        <fullName evidence="1">Uncharacterized protein</fullName>
    </submittedName>
</protein>
<organism evidence="1 2">
    <name type="scientific">Stephania cephalantha</name>
    <dbReference type="NCBI Taxonomy" id="152367"/>
    <lineage>
        <taxon>Eukaryota</taxon>
        <taxon>Viridiplantae</taxon>
        <taxon>Streptophyta</taxon>
        <taxon>Embryophyta</taxon>
        <taxon>Tracheophyta</taxon>
        <taxon>Spermatophyta</taxon>
        <taxon>Magnoliopsida</taxon>
        <taxon>Ranunculales</taxon>
        <taxon>Menispermaceae</taxon>
        <taxon>Menispermoideae</taxon>
        <taxon>Cissampelideae</taxon>
        <taxon>Stephania</taxon>
    </lineage>
</organism>
<dbReference type="EMBL" id="JBBNAG010000001">
    <property type="protein sequence ID" value="KAK9166113.1"/>
    <property type="molecule type" value="Genomic_DNA"/>
</dbReference>
<reference evidence="1 2" key="1">
    <citation type="submission" date="2024-01" db="EMBL/GenBank/DDBJ databases">
        <title>Genome assemblies of Stephania.</title>
        <authorList>
            <person name="Yang L."/>
        </authorList>
    </citation>
    <scope>NUCLEOTIDE SEQUENCE [LARGE SCALE GENOMIC DNA]</scope>
    <source>
        <strain evidence="1">JXDWG</strain>
        <tissue evidence="1">Leaf</tissue>
    </source>
</reference>
<keyword evidence="2" id="KW-1185">Reference proteome</keyword>
<dbReference type="PANTHER" id="PTHR32011:SF6">
    <property type="entry name" value="KNR4_SMI1-LIKE DOMAIN-CONTAINING PROTEIN"/>
    <property type="match status" value="1"/>
</dbReference>
<dbReference type="AlphaFoldDB" id="A0AAP0L931"/>
<proteinExistence type="predicted"/>
<name>A0AAP0L931_9MAGN</name>
<sequence>MAEPTPTTSNPRRACFSFAAYVKNLISHLKSRGVPVLDGLTDREFSSIQSTFNFVFPPDLRSILSEGLPVGPGFPNWRSSSPQQLRILLDLPALSISKEISNNRFWCQSWGDKSHANPEENLATAKLHLNKAPILVPVYAHCYIASTSPTSAGNPVFFVRGGDVRYAGYDVAGFFQQAEFRGRRVFFRPVEMARAAAAVKAPVWAAKEARRVEVWTEMVERGRWEGMARARGG</sequence>
<evidence type="ECO:0000313" key="2">
    <source>
        <dbReference type="Proteomes" id="UP001419268"/>
    </source>
</evidence>